<dbReference type="EMBL" id="WOWR01000025">
    <property type="protein sequence ID" value="KAF0253431.1"/>
    <property type="molecule type" value="Genomic_DNA"/>
</dbReference>
<feature type="compositionally biased region" description="Pro residues" evidence="1">
    <location>
        <begin position="236"/>
        <end position="246"/>
    </location>
</feature>
<sequence>MSEQSTLKAVGERIRNGLGKINREAKAKAEGATNTPRPDELDVDSAFDNTHQTGADERLTAQDDNHQDVEEGFIIDVEAQTVKPKKKGLDAKQKALVVIAAVAVALWFTKHQGNAPEPEQPGAPAEQHLEGFKPSGDTGSAEVPGPSFDLNDASQANAPIAPAHDDPSGADLGFGDSGVKDAANDPLGSDALTADMNEQFSSPTEESDEVLDPFTGKVKTVAAHPADLPVQEKHAAPPPMMPPADHPVPSAVGDLGVIGGPGDSPFSGGSSNSAGLSGTKNQNPDSKKGVLQDQSANADVTDLKAQAAEKDSRIGKLETEVSKLKTELASTKHDLEMANRNPAKASSSKAPQHKPAHTVQTTQRSTPSQRVASAPKVAPRPQVCVTAVAQAARNCTTCVPHAFITHRGTETMVGQGDFLDGLRVNIVGDRLDLQDAKGDVVHKFWSSPNGCAAG</sequence>
<dbReference type="RefSeq" id="WP_156859284.1">
    <property type="nucleotide sequence ID" value="NZ_WOWR01000025.1"/>
</dbReference>
<proteinExistence type="predicted"/>
<feature type="compositionally biased region" description="Low complexity" evidence="1">
    <location>
        <begin position="263"/>
        <end position="278"/>
    </location>
</feature>
<accession>A0A7V8EES8</accession>
<evidence type="ECO:0000313" key="2">
    <source>
        <dbReference type="EMBL" id="KAF0253431.1"/>
    </source>
</evidence>
<protein>
    <submittedName>
        <fullName evidence="2">Uncharacterized protein</fullName>
    </submittedName>
</protein>
<feature type="compositionally biased region" description="Basic and acidic residues" evidence="1">
    <location>
        <begin position="328"/>
        <end position="337"/>
    </location>
</feature>
<gene>
    <name evidence="2" type="ORF">GN299_18100</name>
</gene>
<feature type="compositionally biased region" description="Polar residues" evidence="1">
    <location>
        <begin position="358"/>
        <end position="371"/>
    </location>
</feature>
<organism evidence="2 3">
    <name type="scientific">Pseudomonas putida</name>
    <name type="common">Arthrobacter siderocapsulatus</name>
    <dbReference type="NCBI Taxonomy" id="303"/>
    <lineage>
        <taxon>Bacteria</taxon>
        <taxon>Pseudomonadati</taxon>
        <taxon>Pseudomonadota</taxon>
        <taxon>Gammaproteobacteria</taxon>
        <taxon>Pseudomonadales</taxon>
        <taxon>Pseudomonadaceae</taxon>
        <taxon>Pseudomonas</taxon>
    </lineage>
</organism>
<dbReference type="Proteomes" id="UP000442695">
    <property type="component" value="Unassembled WGS sequence"/>
</dbReference>
<comment type="caution">
    <text evidence="2">The sequence shown here is derived from an EMBL/GenBank/DDBJ whole genome shotgun (WGS) entry which is preliminary data.</text>
</comment>
<name>A0A7V8EES8_PSEPU</name>
<dbReference type="AlphaFoldDB" id="A0A7V8EES8"/>
<reference evidence="2 3" key="1">
    <citation type="submission" date="2019-12" db="EMBL/GenBank/DDBJ databases">
        <authorList>
            <person name="Woiski C."/>
        </authorList>
    </citation>
    <scope>NUCLEOTIDE SEQUENCE [LARGE SCALE GENOMIC DNA]</scope>
    <source>
        <strain evidence="2 3">BOE100</strain>
    </source>
</reference>
<feature type="region of interest" description="Disordered" evidence="1">
    <location>
        <begin position="21"/>
        <end position="66"/>
    </location>
</feature>
<feature type="region of interest" description="Disordered" evidence="1">
    <location>
        <begin position="113"/>
        <end position="217"/>
    </location>
</feature>
<evidence type="ECO:0000256" key="1">
    <source>
        <dbReference type="SAM" id="MobiDB-lite"/>
    </source>
</evidence>
<feature type="compositionally biased region" description="Basic and acidic residues" evidence="1">
    <location>
        <begin position="54"/>
        <end position="66"/>
    </location>
</feature>
<feature type="region of interest" description="Disordered" evidence="1">
    <location>
        <begin position="328"/>
        <end position="375"/>
    </location>
</feature>
<evidence type="ECO:0000313" key="3">
    <source>
        <dbReference type="Proteomes" id="UP000442695"/>
    </source>
</evidence>
<feature type="region of interest" description="Disordered" evidence="1">
    <location>
        <begin position="232"/>
        <end position="312"/>
    </location>
</feature>
<feature type="compositionally biased region" description="Low complexity" evidence="1">
    <location>
        <begin position="115"/>
        <end position="126"/>
    </location>
</feature>